<dbReference type="GO" id="GO:0005615">
    <property type="term" value="C:extracellular space"/>
    <property type="evidence" value="ECO:0007669"/>
    <property type="project" value="TreeGrafter"/>
</dbReference>
<dbReference type="Pfam" id="PF01395">
    <property type="entry name" value="PBP_GOBP"/>
    <property type="match status" value="1"/>
</dbReference>
<dbReference type="CDD" id="cd23992">
    <property type="entry name" value="PBP_GOBP"/>
    <property type="match status" value="1"/>
</dbReference>
<dbReference type="Gene3D" id="1.10.238.20">
    <property type="entry name" value="Pheromone/general odorant binding protein domain"/>
    <property type="match status" value="1"/>
</dbReference>
<dbReference type="SMART" id="SM00708">
    <property type="entry name" value="PhBP"/>
    <property type="match status" value="1"/>
</dbReference>
<organism evidence="2">
    <name type="scientific">Grapholita molesta</name>
    <name type="common">Oriental fruit moth</name>
    <name type="synonym">Cydia molesta</name>
    <dbReference type="NCBI Taxonomy" id="192188"/>
    <lineage>
        <taxon>Eukaryota</taxon>
        <taxon>Metazoa</taxon>
        <taxon>Ecdysozoa</taxon>
        <taxon>Arthropoda</taxon>
        <taxon>Hexapoda</taxon>
        <taxon>Insecta</taxon>
        <taxon>Pterygota</taxon>
        <taxon>Neoptera</taxon>
        <taxon>Endopterygota</taxon>
        <taxon>Lepidoptera</taxon>
        <taxon>Glossata</taxon>
        <taxon>Ditrysia</taxon>
        <taxon>Tortricoidea</taxon>
        <taxon>Tortricidae</taxon>
        <taxon>Olethreutinae</taxon>
        <taxon>Grapholitini</taxon>
        <taxon>Grapholita</taxon>
    </lineage>
</organism>
<evidence type="ECO:0000256" key="1">
    <source>
        <dbReference type="ARBA" id="ARBA00022729"/>
    </source>
</evidence>
<dbReference type="GO" id="GO:0005549">
    <property type="term" value="F:odorant binding"/>
    <property type="evidence" value="ECO:0007669"/>
    <property type="project" value="InterPro"/>
</dbReference>
<name>A0A2R4SBC1_GRAMO</name>
<dbReference type="InterPro" id="IPR036728">
    <property type="entry name" value="PBP_GOBP_sf"/>
</dbReference>
<dbReference type="InterPro" id="IPR006170">
    <property type="entry name" value="PBP/GOBP"/>
</dbReference>
<dbReference type="EMBL" id="MF066359">
    <property type="protein sequence ID" value="AVZ44706.1"/>
    <property type="molecule type" value="mRNA"/>
</dbReference>
<accession>A0A2R4SBC1</accession>
<sequence length="167" mass="18472">MPRTTKGVVRCRAYTPPTSKADMADAIKAIYLLADKAMTEDQKNIIKQHFHEIGMKCIKDNPITAEDISMLKDKKLATGPNVPCFLACMLKEVGVMDNNGMLSKESALELAKKVFNDAEELKAIENYLHSCSHVNTESVSDGDKGCERAMLSHKCMLENAAQFGFDL</sequence>
<dbReference type="PANTHER" id="PTHR11857">
    <property type="entry name" value="ODORANT BINDING PROTEIN-RELATED"/>
    <property type="match status" value="1"/>
</dbReference>
<protein>
    <submittedName>
        <fullName evidence="2">Odorant binding protein 7</fullName>
    </submittedName>
</protein>
<dbReference type="GO" id="GO:0007608">
    <property type="term" value="P:sensory perception of smell"/>
    <property type="evidence" value="ECO:0007669"/>
    <property type="project" value="TreeGrafter"/>
</dbReference>
<keyword evidence="1" id="KW-0732">Signal</keyword>
<reference evidence="2" key="1">
    <citation type="submission" date="2017-05" db="EMBL/GenBank/DDBJ databases">
        <title>Cloning Expressing and Functional Analysis of Three Odorant Binding Proteins of Oriental Fruit Moth Grapholitha molesta (Busck).</title>
        <authorList>
            <person name="Chen X."/>
        </authorList>
    </citation>
    <scope>NUCLEOTIDE SEQUENCE</scope>
</reference>
<dbReference type="SUPFAM" id="SSF47565">
    <property type="entry name" value="Insect pheromone/odorant-binding proteins"/>
    <property type="match status" value="1"/>
</dbReference>
<proteinExistence type="evidence at transcript level"/>
<evidence type="ECO:0000313" key="2">
    <source>
        <dbReference type="EMBL" id="AVZ44706.1"/>
    </source>
</evidence>
<dbReference type="AlphaFoldDB" id="A0A2R4SBC1"/>